<dbReference type="RefSeq" id="WP_209642147.1">
    <property type="nucleotide sequence ID" value="NZ_JAGINW010000001.1"/>
</dbReference>
<dbReference type="InterPro" id="IPR013325">
    <property type="entry name" value="RNA_pol_sigma_r2"/>
</dbReference>
<dbReference type="InterPro" id="IPR014284">
    <property type="entry name" value="RNA_pol_sigma-70_dom"/>
</dbReference>
<dbReference type="Pfam" id="PF04542">
    <property type="entry name" value="Sigma70_r2"/>
    <property type="match status" value="1"/>
</dbReference>
<keyword evidence="5" id="KW-0804">Transcription</keyword>
<dbReference type="PANTHER" id="PTHR43133">
    <property type="entry name" value="RNA POLYMERASE ECF-TYPE SIGMA FACTO"/>
    <property type="match status" value="1"/>
</dbReference>
<keyword evidence="9" id="KW-1185">Reference proteome</keyword>
<accession>A0ABS4TKH0</accession>
<dbReference type="SUPFAM" id="SSF88946">
    <property type="entry name" value="Sigma2 domain of RNA polymerase sigma factors"/>
    <property type="match status" value="1"/>
</dbReference>
<evidence type="ECO:0000313" key="8">
    <source>
        <dbReference type="EMBL" id="MBP2324876.1"/>
    </source>
</evidence>
<dbReference type="Pfam" id="PF08281">
    <property type="entry name" value="Sigma70_r4_2"/>
    <property type="match status" value="1"/>
</dbReference>
<dbReference type="InterPro" id="IPR014325">
    <property type="entry name" value="RNA_pol_sigma-E_actinobac"/>
</dbReference>
<feature type="domain" description="RNA polymerase sigma factor 70 region 4 type 2" evidence="7">
    <location>
        <begin position="105"/>
        <end position="157"/>
    </location>
</feature>
<proteinExistence type="inferred from homology"/>
<evidence type="ECO:0000256" key="2">
    <source>
        <dbReference type="ARBA" id="ARBA00023015"/>
    </source>
</evidence>
<comment type="caution">
    <text evidence="8">The sequence shown here is derived from an EMBL/GenBank/DDBJ whole genome shotgun (WGS) entry which is preliminary data.</text>
</comment>
<dbReference type="Proteomes" id="UP001519332">
    <property type="component" value="Unassembled WGS sequence"/>
</dbReference>
<dbReference type="NCBIfam" id="TIGR02983">
    <property type="entry name" value="SigE-fam_strep"/>
    <property type="match status" value="1"/>
</dbReference>
<feature type="domain" description="RNA polymerase sigma-70 region 2" evidence="6">
    <location>
        <begin position="13"/>
        <end position="79"/>
    </location>
</feature>
<evidence type="ECO:0000256" key="3">
    <source>
        <dbReference type="ARBA" id="ARBA00023082"/>
    </source>
</evidence>
<dbReference type="Gene3D" id="1.10.1740.10">
    <property type="match status" value="1"/>
</dbReference>
<keyword evidence="4" id="KW-0238">DNA-binding</keyword>
<gene>
    <name evidence="8" type="ORF">JOF56_005261</name>
</gene>
<dbReference type="PANTHER" id="PTHR43133:SF50">
    <property type="entry name" value="ECF RNA POLYMERASE SIGMA FACTOR SIGM"/>
    <property type="match status" value="1"/>
</dbReference>
<evidence type="ECO:0000256" key="1">
    <source>
        <dbReference type="ARBA" id="ARBA00010641"/>
    </source>
</evidence>
<name>A0ABS4TKH0_9PSEU</name>
<evidence type="ECO:0000259" key="7">
    <source>
        <dbReference type="Pfam" id="PF08281"/>
    </source>
</evidence>
<evidence type="ECO:0000259" key="6">
    <source>
        <dbReference type="Pfam" id="PF04542"/>
    </source>
</evidence>
<dbReference type="EMBL" id="JAGINW010000001">
    <property type="protein sequence ID" value="MBP2324876.1"/>
    <property type="molecule type" value="Genomic_DNA"/>
</dbReference>
<evidence type="ECO:0000256" key="5">
    <source>
        <dbReference type="ARBA" id="ARBA00023163"/>
    </source>
</evidence>
<sequence length="175" mass="19970">MSPEDEREFHDFVTARSPVLLRTAYLLTGNVHHAQDLLQTALMGTARRWSRIRRRDQPDAYVRRAMYNYQARWWRLRARRPESPVAEPPERAASGDHAEQIAARDALIAALWQLPPRQRAVVVLRYYEDRSEAEVADVLGISLGTVRSQASKALAKLRALEPSLADSPTSQEAWL</sequence>
<dbReference type="InterPro" id="IPR039425">
    <property type="entry name" value="RNA_pol_sigma-70-like"/>
</dbReference>
<dbReference type="SUPFAM" id="SSF88659">
    <property type="entry name" value="Sigma3 and sigma4 domains of RNA polymerase sigma factors"/>
    <property type="match status" value="1"/>
</dbReference>
<dbReference type="NCBIfam" id="TIGR02937">
    <property type="entry name" value="sigma70-ECF"/>
    <property type="match status" value="1"/>
</dbReference>
<evidence type="ECO:0000256" key="4">
    <source>
        <dbReference type="ARBA" id="ARBA00023125"/>
    </source>
</evidence>
<evidence type="ECO:0000313" key="9">
    <source>
        <dbReference type="Proteomes" id="UP001519332"/>
    </source>
</evidence>
<dbReference type="InterPro" id="IPR036388">
    <property type="entry name" value="WH-like_DNA-bd_sf"/>
</dbReference>
<reference evidence="8 9" key="1">
    <citation type="submission" date="2021-03" db="EMBL/GenBank/DDBJ databases">
        <title>Sequencing the genomes of 1000 actinobacteria strains.</title>
        <authorList>
            <person name="Klenk H.-P."/>
        </authorList>
    </citation>
    <scope>NUCLEOTIDE SEQUENCE [LARGE SCALE GENOMIC DNA]</scope>
    <source>
        <strain evidence="8 9">DSM 46670</strain>
    </source>
</reference>
<protein>
    <submittedName>
        <fullName evidence="8">RNA polymerase sigma-70 factor (Sigma-E family)</fullName>
    </submittedName>
</protein>
<keyword evidence="3" id="KW-0731">Sigma factor</keyword>
<dbReference type="InterPro" id="IPR007627">
    <property type="entry name" value="RNA_pol_sigma70_r2"/>
</dbReference>
<dbReference type="Gene3D" id="1.10.10.10">
    <property type="entry name" value="Winged helix-like DNA-binding domain superfamily/Winged helix DNA-binding domain"/>
    <property type="match status" value="1"/>
</dbReference>
<dbReference type="InterPro" id="IPR013249">
    <property type="entry name" value="RNA_pol_sigma70_r4_t2"/>
</dbReference>
<keyword evidence="2" id="KW-0805">Transcription regulation</keyword>
<organism evidence="8 9">
    <name type="scientific">Kibdelosporangium banguiense</name>
    <dbReference type="NCBI Taxonomy" id="1365924"/>
    <lineage>
        <taxon>Bacteria</taxon>
        <taxon>Bacillati</taxon>
        <taxon>Actinomycetota</taxon>
        <taxon>Actinomycetes</taxon>
        <taxon>Pseudonocardiales</taxon>
        <taxon>Pseudonocardiaceae</taxon>
        <taxon>Kibdelosporangium</taxon>
    </lineage>
</organism>
<comment type="similarity">
    <text evidence="1">Belongs to the sigma-70 factor family. ECF subfamily.</text>
</comment>
<dbReference type="CDD" id="cd06171">
    <property type="entry name" value="Sigma70_r4"/>
    <property type="match status" value="1"/>
</dbReference>
<dbReference type="InterPro" id="IPR013324">
    <property type="entry name" value="RNA_pol_sigma_r3/r4-like"/>
</dbReference>